<dbReference type="InterPro" id="IPR011011">
    <property type="entry name" value="Znf_FYVE_PHD"/>
</dbReference>
<feature type="region of interest" description="Disordered" evidence="9">
    <location>
        <begin position="285"/>
        <end position="352"/>
    </location>
</feature>
<evidence type="ECO:0000259" key="11">
    <source>
        <dbReference type="PROSITE" id="PS51805"/>
    </source>
</evidence>
<dbReference type="HOGENOM" id="CLU_036020_0_0_1"/>
<feature type="compositionally biased region" description="Basic and acidic residues" evidence="9">
    <location>
        <begin position="393"/>
        <end position="414"/>
    </location>
</feature>
<evidence type="ECO:0000256" key="8">
    <source>
        <dbReference type="PROSITE-ProRule" id="PRU00175"/>
    </source>
</evidence>
<dbReference type="CDD" id="cd16448">
    <property type="entry name" value="RING-H2"/>
    <property type="match status" value="1"/>
</dbReference>
<dbReference type="OrthoDB" id="512616at2759"/>
<evidence type="ECO:0000256" key="1">
    <source>
        <dbReference type="ARBA" id="ARBA00004123"/>
    </source>
</evidence>
<dbReference type="SMR" id="B4GV20"/>
<dbReference type="InterPro" id="IPR034732">
    <property type="entry name" value="EPHD"/>
</dbReference>
<dbReference type="GO" id="GO:0048136">
    <property type="term" value="P:male germ-line cyst formation"/>
    <property type="evidence" value="ECO:0007669"/>
    <property type="project" value="EnsemblMetazoa"/>
</dbReference>
<comment type="pathway">
    <text evidence="2">Protein modification; protein ubiquitination.</text>
</comment>
<dbReference type="KEGG" id="dpe:6597334"/>
<sequence length="463" mass="51381">MVDCVLCGSSTEDSCDYGPSFHFSNKKVHSNCLYTSSNLVQRGGVKNGISGFRKQDILAEVQRASKLTCFYCGRNGAPIGCCRKTCRRSFHFSCGLENLVRYQFSGSYKSYCHSHIARTRARPQADQCCVICLELLMPEEKKFSPVLMLEAPCCRNGWFHKHCVQKYANNAGYFFKCPLCNSSSKFLDLRLWGISVPNSDASWETEPNAFQDQLVRDMTCTVPDCIALDGPDSDMVNIISCQLCGSKPVHCYCVAATDTYVCETCSAVSPPPDDSEDEFEVFASTQFAGSRQDRRDQNRQSYRDKLRAPSIEDEDDDEEDNWESIADQTKSLHPTVRPHLANAPSAATESSARTPYGLALRARSRTSLASLATAPPVAAAAPAAEVRQSNTSRRGELAAEREAGMTNVARKEETEATPIIRELRRRRQSTTRPRENVAPESPPANVSCVASRTRRRTAAKPKK</sequence>
<organism evidence="13">
    <name type="scientific">Drosophila persimilis</name>
    <name type="common">Fruit fly</name>
    <dbReference type="NCBI Taxonomy" id="7234"/>
    <lineage>
        <taxon>Eukaryota</taxon>
        <taxon>Metazoa</taxon>
        <taxon>Ecdysozoa</taxon>
        <taxon>Arthropoda</taxon>
        <taxon>Hexapoda</taxon>
        <taxon>Insecta</taxon>
        <taxon>Pterygota</taxon>
        <taxon>Neoptera</taxon>
        <taxon>Endopterygota</taxon>
        <taxon>Diptera</taxon>
        <taxon>Brachycera</taxon>
        <taxon>Muscomorpha</taxon>
        <taxon>Ephydroidea</taxon>
        <taxon>Drosophilidae</taxon>
        <taxon>Drosophila</taxon>
        <taxon>Sophophora</taxon>
    </lineage>
</organism>
<dbReference type="InterPro" id="IPR051188">
    <property type="entry name" value="PHD-type_Zinc_Finger"/>
</dbReference>
<dbReference type="Gene3D" id="3.30.40.10">
    <property type="entry name" value="Zinc/RING finger domain, C3HC4 (zinc finger)"/>
    <property type="match status" value="2"/>
</dbReference>
<feature type="region of interest" description="Disordered" evidence="9">
    <location>
        <begin position="374"/>
        <end position="463"/>
    </location>
</feature>
<proteinExistence type="predicted"/>
<dbReference type="InterPro" id="IPR013083">
    <property type="entry name" value="Znf_RING/FYVE/PHD"/>
</dbReference>
<keyword evidence="7" id="KW-0862">Zinc</keyword>
<feature type="compositionally biased region" description="Basic residues" evidence="9">
    <location>
        <begin position="452"/>
        <end position="463"/>
    </location>
</feature>
<dbReference type="CDD" id="cd15669">
    <property type="entry name" value="ePHD_PHF7_G2E3_like"/>
    <property type="match status" value="1"/>
</dbReference>
<dbReference type="GO" id="GO:0001673">
    <property type="term" value="C:male germ cell nucleus"/>
    <property type="evidence" value="ECO:0007669"/>
    <property type="project" value="EnsemblMetazoa"/>
</dbReference>
<keyword evidence="13" id="KW-1185">Reference proteome</keyword>
<evidence type="ECO:0000256" key="7">
    <source>
        <dbReference type="ARBA" id="ARBA00022833"/>
    </source>
</evidence>
<evidence type="ECO:0000256" key="9">
    <source>
        <dbReference type="SAM" id="MobiDB-lite"/>
    </source>
</evidence>
<protein>
    <submittedName>
        <fullName evidence="12">GL12919</fullName>
    </submittedName>
</protein>
<dbReference type="Proteomes" id="UP000008744">
    <property type="component" value="Unassembled WGS sequence"/>
</dbReference>
<evidence type="ECO:0000256" key="4">
    <source>
        <dbReference type="ARBA" id="ARBA00022723"/>
    </source>
</evidence>
<keyword evidence="6" id="KW-0833">Ubl conjugation pathway</keyword>
<dbReference type="AlphaFoldDB" id="B4GV20"/>
<keyword evidence="3" id="KW-0808">Transferase</keyword>
<feature type="compositionally biased region" description="Acidic residues" evidence="9">
    <location>
        <begin position="311"/>
        <end position="322"/>
    </location>
</feature>
<evidence type="ECO:0000256" key="6">
    <source>
        <dbReference type="ARBA" id="ARBA00022786"/>
    </source>
</evidence>
<dbReference type="InterPro" id="IPR042013">
    <property type="entry name" value="PHF7/G2E3_ePHD"/>
</dbReference>
<dbReference type="SMART" id="SM00249">
    <property type="entry name" value="PHD"/>
    <property type="match status" value="2"/>
</dbReference>
<feature type="domain" description="PHD-type" evidence="11">
    <location>
        <begin position="1"/>
        <end position="116"/>
    </location>
</feature>
<dbReference type="PROSITE" id="PS50089">
    <property type="entry name" value="ZF_RING_2"/>
    <property type="match status" value="1"/>
</dbReference>
<dbReference type="eggNOG" id="KOG1084">
    <property type="taxonomic scope" value="Eukaryota"/>
</dbReference>
<dbReference type="PANTHER" id="PTHR12420">
    <property type="entry name" value="PHD FINGER PROTEIN"/>
    <property type="match status" value="1"/>
</dbReference>
<dbReference type="InterPro" id="IPR001965">
    <property type="entry name" value="Znf_PHD"/>
</dbReference>
<dbReference type="InterPro" id="IPR001841">
    <property type="entry name" value="Znf_RING"/>
</dbReference>
<evidence type="ECO:0000313" key="12">
    <source>
        <dbReference type="EMBL" id="EDW26557.1"/>
    </source>
</evidence>
<dbReference type="PANTHER" id="PTHR12420:SF42">
    <property type="entry name" value="G2_M PHASE-SPECIFIC E3 UBIQUITIN-PROTEIN LIGASE"/>
    <property type="match status" value="1"/>
</dbReference>
<keyword evidence="4" id="KW-0479">Metal-binding</keyword>
<evidence type="ECO:0000256" key="3">
    <source>
        <dbReference type="ARBA" id="ARBA00022679"/>
    </source>
</evidence>
<feature type="compositionally biased region" description="Low complexity" evidence="9">
    <location>
        <begin position="374"/>
        <end position="384"/>
    </location>
</feature>
<evidence type="ECO:0000259" key="10">
    <source>
        <dbReference type="PROSITE" id="PS50089"/>
    </source>
</evidence>
<evidence type="ECO:0000256" key="5">
    <source>
        <dbReference type="ARBA" id="ARBA00022771"/>
    </source>
</evidence>
<dbReference type="GO" id="GO:0042393">
    <property type="term" value="F:histone binding"/>
    <property type="evidence" value="ECO:0007669"/>
    <property type="project" value="EnsemblMetazoa"/>
</dbReference>
<evidence type="ECO:0000256" key="2">
    <source>
        <dbReference type="ARBA" id="ARBA00004906"/>
    </source>
</evidence>
<dbReference type="STRING" id="7234.B4GV20"/>
<dbReference type="GO" id="GO:0010628">
    <property type="term" value="P:positive regulation of gene expression"/>
    <property type="evidence" value="ECO:0007669"/>
    <property type="project" value="EnsemblMetazoa"/>
</dbReference>
<accession>B4GV20</accession>
<feature type="domain" description="RING-type" evidence="10">
    <location>
        <begin position="129"/>
        <end position="181"/>
    </location>
</feature>
<feature type="compositionally biased region" description="Basic and acidic residues" evidence="9">
    <location>
        <begin position="291"/>
        <end position="307"/>
    </location>
</feature>
<dbReference type="SUPFAM" id="SSF57903">
    <property type="entry name" value="FYVE/PHD zinc finger"/>
    <property type="match status" value="1"/>
</dbReference>
<evidence type="ECO:0000313" key="13">
    <source>
        <dbReference type="Proteomes" id="UP000008744"/>
    </source>
</evidence>
<dbReference type="GO" id="GO:0005700">
    <property type="term" value="C:polytene chromosome"/>
    <property type="evidence" value="ECO:0007669"/>
    <property type="project" value="EnsemblMetazoa"/>
</dbReference>
<dbReference type="PROSITE" id="PS51805">
    <property type="entry name" value="EPHD"/>
    <property type="match status" value="1"/>
</dbReference>
<comment type="subcellular location">
    <subcellularLocation>
        <location evidence="1">Nucleus</location>
    </subcellularLocation>
</comment>
<dbReference type="GO" id="GO:0019100">
    <property type="term" value="P:male germ-line sex determination"/>
    <property type="evidence" value="ECO:0007669"/>
    <property type="project" value="EnsemblMetazoa"/>
</dbReference>
<dbReference type="OMA" id="DTYVCET"/>
<keyword evidence="5 8" id="KW-0863">Zinc-finger</keyword>
<dbReference type="Pfam" id="PF13771">
    <property type="entry name" value="zf-HC5HC2H"/>
    <property type="match status" value="1"/>
</dbReference>
<name>B4GV20_DROPE</name>
<reference evidence="12 13" key="1">
    <citation type="journal article" date="2007" name="Nature">
        <title>Evolution of genes and genomes on the Drosophila phylogeny.</title>
        <authorList>
            <consortium name="Drosophila 12 Genomes Consortium"/>
            <person name="Clark A.G."/>
            <person name="Eisen M.B."/>
            <person name="Smith D.R."/>
            <person name="Bergman C.M."/>
            <person name="Oliver B."/>
            <person name="Markow T.A."/>
            <person name="Kaufman T.C."/>
            <person name="Kellis M."/>
            <person name="Gelbart W."/>
            <person name="Iyer V.N."/>
            <person name="Pollard D.A."/>
            <person name="Sackton T.B."/>
            <person name="Larracuente A.M."/>
            <person name="Singh N.D."/>
            <person name="Abad J.P."/>
            <person name="Abt D.N."/>
            <person name="Adryan B."/>
            <person name="Aguade M."/>
            <person name="Akashi H."/>
            <person name="Anderson W.W."/>
            <person name="Aquadro C.F."/>
            <person name="Ardell D.H."/>
            <person name="Arguello R."/>
            <person name="Artieri C.G."/>
            <person name="Barbash D.A."/>
            <person name="Barker D."/>
            <person name="Barsanti P."/>
            <person name="Batterham P."/>
            <person name="Batzoglou S."/>
            <person name="Begun D."/>
            <person name="Bhutkar A."/>
            <person name="Blanco E."/>
            <person name="Bosak S.A."/>
            <person name="Bradley R.K."/>
            <person name="Brand A.D."/>
            <person name="Brent M.R."/>
            <person name="Brooks A.N."/>
            <person name="Brown R.H."/>
            <person name="Butlin R.K."/>
            <person name="Caggese C."/>
            <person name="Calvi B.R."/>
            <person name="Bernardo de Carvalho A."/>
            <person name="Caspi A."/>
            <person name="Castrezana S."/>
            <person name="Celniker S.E."/>
            <person name="Chang J.L."/>
            <person name="Chapple C."/>
            <person name="Chatterji S."/>
            <person name="Chinwalla A."/>
            <person name="Civetta A."/>
            <person name="Clifton S.W."/>
            <person name="Comeron J.M."/>
            <person name="Costello J.C."/>
            <person name="Coyne J.A."/>
            <person name="Daub J."/>
            <person name="David R.G."/>
            <person name="Delcher A.L."/>
            <person name="Delehaunty K."/>
            <person name="Do C.B."/>
            <person name="Ebling H."/>
            <person name="Edwards K."/>
            <person name="Eickbush T."/>
            <person name="Evans J.D."/>
            <person name="Filipski A."/>
            <person name="Findeiss S."/>
            <person name="Freyhult E."/>
            <person name="Fulton L."/>
            <person name="Fulton R."/>
            <person name="Garcia A.C."/>
            <person name="Gardiner A."/>
            <person name="Garfield D.A."/>
            <person name="Garvin B.E."/>
            <person name="Gibson G."/>
            <person name="Gilbert D."/>
            <person name="Gnerre S."/>
            <person name="Godfrey J."/>
            <person name="Good R."/>
            <person name="Gotea V."/>
            <person name="Gravely B."/>
            <person name="Greenberg A.J."/>
            <person name="Griffiths-Jones S."/>
            <person name="Gross S."/>
            <person name="Guigo R."/>
            <person name="Gustafson E.A."/>
            <person name="Haerty W."/>
            <person name="Hahn M.W."/>
            <person name="Halligan D.L."/>
            <person name="Halpern A.L."/>
            <person name="Halter G.M."/>
            <person name="Han M.V."/>
            <person name="Heger A."/>
            <person name="Hillier L."/>
            <person name="Hinrichs A.S."/>
            <person name="Holmes I."/>
            <person name="Hoskins R.A."/>
            <person name="Hubisz M.J."/>
            <person name="Hultmark D."/>
            <person name="Huntley M.A."/>
            <person name="Jaffe D.B."/>
            <person name="Jagadeeshan S."/>
            <person name="Jeck W.R."/>
            <person name="Johnson J."/>
            <person name="Jones C.D."/>
            <person name="Jordan W.C."/>
            <person name="Karpen G.H."/>
            <person name="Kataoka E."/>
            <person name="Keightley P.D."/>
            <person name="Kheradpour P."/>
            <person name="Kirkness E.F."/>
            <person name="Koerich L.B."/>
            <person name="Kristiansen K."/>
            <person name="Kudrna D."/>
            <person name="Kulathinal R.J."/>
            <person name="Kumar S."/>
            <person name="Kwok R."/>
            <person name="Lander E."/>
            <person name="Langley C.H."/>
            <person name="Lapoint R."/>
            <person name="Lazzaro B.P."/>
            <person name="Lee S.J."/>
            <person name="Levesque L."/>
            <person name="Li R."/>
            <person name="Lin C.F."/>
            <person name="Lin M.F."/>
            <person name="Lindblad-Toh K."/>
            <person name="Llopart A."/>
            <person name="Long M."/>
            <person name="Low L."/>
            <person name="Lozovsky E."/>
            <person name="Lu J."/>
            <person name="Luo M."/>
            <person name="Machado C.A."/>
            <person name="Makalowski W."/>
            <person name="Marzo M."/>
            <person name="Matsuda M."/>
            <person name="Matzkin L."/>
            <person name="McAllister B."/>
            <person name="McBride C.S."/>
            <person name="McKernan B."/>
            <person name="McKernan K."/>
            <person name="Mendez-Lago M."/>
            <person name="Minx P."/>
            <person name="Mollenhauer M.U."/>
            <person name="Montooth K."/>
            <person name="Mount S.M."/>
            <person name="Mu X."/>
            <person name="Myers E."/>
            <person name="Negre B."/>
            <person name="Newfeld S."/>
            <person name="Nielsen R."/>
            <person name="Noor M.A."/>
            <person name="O'Grady P."/>
            <person name="Pachter L."/>
            <person name="Papaceit M."/>
            <person name="Parisi M.J."/>
            <person name="Parisi M."/>
            <person name="Parts L."/>
            <person name="Pedersen J.S."/>
            <person name="Pesole G."/>
            <person name="Phillippy A.M."/>
            <person name="Ponting C.P."/>
            <person name="Pop M."/>
            <person name="Porcelli D."/>
            <person name="Powell J.R."/>
            <person name="Prohaska S."/>
            <person name="Pruitt K."/>
            <person name="Puig M."/>
            <person name="Quesneville H."/>
            <person name="Ram K.R."/>
            <person name="Rand D."/>
            <person name="Rasmussen M.D."/>
            <person name="Reed L.K."/>
            <person name="Reenan R."/>
            <person name="Reily A."/>
            <person name="Remington K.A."/>
            <person name="Rieger T.T."/>
            <person name="Ritchie M.G."/>
            <person name="Robin C."/>
            <person name="Rogers Y.H."/>
            <person name="Rohde C."/>
            <person name="Rozas J."/>
            <person name="Rubenfield M.J."/>
            <person name="Ruiz A."/>
            <person name="Russo S."/>
            <person name="Salzberg S.L."/>
            <person name="Sanchez-Gracia A."/>
            <person name="Saranga D.J."/>
            <person name="Sato H."/>
            <person name="Schaeffer S.W."/>
            <person name="Schatz M.C."/>
            <person name="Schlenke T."/>
            <person name="Schwartz R."/>
            <person name="Segarra C."/>
            <person name="Singh R.S."/>
            <person name="Sirot L."/>
            <person name="Sirota M."/>
            <person name="Sisneros N.B."/>
            <person name="Smith C.D."/>
            <person name="Smith T.F."/>
            <person name="Spieth J."/>
            <person name="Stage D.E."/>
            <person name="Stark A."/>
            <person name="Stephan W."/>
            <person name="Strausberg R.L."/>
            <person name="Strempel S."/>
            <person name="Sturgill D."/>
            <person name="Sutton G."/>
            <person name="Sutton G.G."/>
            <person name="Tao W."/>
            <person name="Teichmann S."/>
            <person name="Tobari Y.N."/>
            <person name="Tomimura Y."/>
            <person name="Tsolas J.M."/>
            <person name="Valente V.L."/>
            <person name="Venter E."/>
            <person name="Venter J.C."/>
            <person name="Vicario S."/>
            <person name="Vieira F.G."/>
            <person name="Vilella A.J."/>
            <person name="Villasante A."/>
            <person name="Walenz B."/>
            <person name="Wang J."/>
            <person name="Wasserman M."/>
            <person name="Watts T."/>
            <person name="Wilson D."/>
            <person name="Wilson R.K."/>
            <person name="Wing R.A."/>
            <person name="Wolfner M.F."/>
            <person name="Wong A."/>
            <person name="Wong G.K."/>
            <person name="Wu C.I."/>
            <person name="Wu G."/>
            <person name="Yamamoto D."/>
            <person name="Yang H.P."/>
            <person name="Yang S.P."/>
            <person name="Yorke J.A."/>
            <person name="Yoshida K."/>
            <person name="Zdobnov E."/>
            <person name="Zhang P."/>
            <person name="Zhang Y."/>
            <person name="Zimin A.V."/>
            <person name="Baldwin J."/>
            <person name="Abdouelleil A."/>
            <person name="Abdulkadir J."/>
            <person name="Abebe A."/>
            <person name="Abera B."/>
            <person name="Abreu J."/>
            <person name="Acer S.C."/>
            <person name="Aftuck L."/>
            <person name="Alexander A."/>
            <person name="An P."/>
            <person name="Anderson E."/>
            <person name="Anderson S."/>
            <person name="Arachi H."/>
            <person name="Azer M."/>
            <person name="Bachantsang P."/>
            <person name="Barry A."/>
            <person name="Bayul T."/>
            <person name="Berlin A."/>
            <person name="Bessette D."/>
            <person name="Bloom T."/>
            <person name="Blye J."/>
            <person name="Boguslavskiy L."/>
            <person name="Bonnet C."/>
            <person name="Boukhgalter B."/>
            <person name="Bourzgui I."/>
            <person name="Brown A."/>
            <person name="Cahill P."/>
            <person name="Channer S."/>
            <person name="Cheshatsang Y."/>
            <person name="Chuda L."/>
            <person name="Citroen M."/>
            <person name="Collymore A."/>
            <person name="Cooke P."/>
            <person name="Costello M."/>
            <person name="D'Aco K."/>
            <person name="Daza R."/>
            <person name="De Haan G."/>
            <person name="DeGray S."/>
            <person name="DeMaso C."/>
            <person name="Dhargay N."/>
            <person name="Dooley K."/>
            <person name="Dooley E."/>
            <person name="Doricent M."/>
            <person name="Dorje P."/>
            <person name="Dorjee K."/>
            <person name="Dupes A."/>
            <person name="Elong R."/>
            <person name="Falk J."/>
            <person name="Farina A."/>
            <person name="Faro S."/>
            <person name="Ferguson D."/>
            <person name="Fisher S."/>
            <person name="Foley C.D."/>
            <person name="Franke A."/>
            <person name="Friedrich D."/>
            <person name="Gadbois L."/>
            <person name="Gearin G."/>
            <person name="Gearin C.R."/>
            <person name="Giannoukos G."/>
            <person name="Goode T."/>
            <person name="Graham J."/>
            <person name="Grandbois E."/>
            <person name="Grewal S."/>
            <person name="Gyaltsen K."/>
            <person name="Hafez N."/>
            <person name="Hagos B."/>
            <person name="Hall J."/>
            <person name="Henson C."/>
            <person name="Hollinger A."/>
            <person name="Honan T."/>
            <person name="Huard M.D."/>
            <person name="Hughes L."/>
            <person name="Hurhula B."/>
            <person name="Husby M.E."/>
            <person name="Kamat A."/>
            <person name="Kanga B."/>
            <person name="Kashin S."/>
            <person name="Khazanovich D."/>
            <person name="Kisner P."/>
            <person name="Lance K."/>
            <person name="Lara M."/>
            <person name="Lee W."/>
            <person name="Lennon N."/>
            <person name="Letendre F."/>
            <person name="LeVine R."/>
            <person name="Lipovsky A."/>
            <person name="Liu X."/>
            <person name="Liu J."/>
            <person name="Liu S."/>
            <person name="Lokyitsang T."/>
            <person name="Lokyitsang Y."/>
            <person name="Lubonja R."/>
            <person name="Lui A."/>
            <person name="MacDonald P."/>
            <person name="Magnisalis V."/>
            <person name="Maru K."/>
            <person name="Matthews C."/>
            <person name="McCusker W."/>
            <person name="McDonough S."/>
            <person name="Mehta T."/>
            <person name="Meldrim J."/>
            <person name="Meneus L."/>
            <person name="Mihai O."/>
            <person name="Mihalev A."/>
            <person name="Mihova T."/>
            <person name="Mittelman R."/>
            <person name="Mlenga V."/>
            <person name="Montmayeur A."/>
            <person name="Mulrain L."/>
            <person name="Navidi A."/>
            <person name="Naylor J."/>
            <person name="Negash T."/>
            <person name="Nguyen T."/>
            <person name="Nguyen N."/>
            <person name="Nicol R."/>
            <person name="Norbu C."/>
            <person name="Norbu N."/>
            <person name="Novod N."/>
            <person name="O'Neill B."/>
            <person name="Osman S."/>
            <person name="Markiewicz E."/>
            <person name="Oyono O.L."/>
            <person name="Patti C."/>
            <person name="Phunkhang P."/>
            <person name="Pierre F."/>
            <person name="Priest M."/>
            <person name="Raghuraman S."/>
            <person name="Rege F."/>
            <person name="Reyes R."/>
            <person name="Rise C."/>
            <person name="Rogov P."/>
            <person name="Ross K."/>
            <person name="Ryan E."/>
            <person name="Settipalli S."/>
            <person name="Shea T."/>
            <person name="Sherpa N."/>
            <person name="Shi L."/>
            <person name="Shih D."/>
            <person name="Sparrow T."/>
            <person name="Spaulding J."/>
            <person name="Stalker J."/>
            <person name="Stange-Thomann N."/>
            <person name="Stavropoulos S."/>
            <person name="Stone C."/>
            <person name="Strader C."/>
            <person name="Tesfaye S."/>
            <person name="Thomson T."/>
            <person name="Thoulutsang Y."/>
            <person name="Thoulutsang D."/>
            <person name="Topham K."/>
            <person name="Topping I."/>
            <person name="Tsamla T."/>
            <person name="Vassiliev H."/>
            <person name="Vo A."/>
            <person name="Wangchuk T."/>
            <person name="Wangdi T."/>
            <person name="Weiand M."/>
            <person name="Wilkinson J."/>
            <person name="Wilson A."/>
            <person name="Yadav S."/>
            <person name="Young G."/>
            <person name="Yu Q."/>
            <person name="Zembek L."/>
            <person name="Zhong D."/>
            <person name="Zimmer A."/>
            <person name="Zwirko Z."/>
            <person name="Jaffe D.B."/>
            <person name="Alvarez P."/>
            <person name="Brockman W."/>
            <person name="Butler J."/>
            <person name="Chin C."/>
            <person name="Gnerre S."/>
            <person name="Grabherr M."/>
            <person name="Kleber M."/>
            <person name="Mauceli E."/>
            <person name="MacCallum I."/>
        </authorList>
    </citation>
    <scope>NUCLEOTIDE SEQUENCE [LARGE SCALE GENOMIC DNA]</scope>
    <source>
        <strain evidence="13">MSH-3 / Tucson 14011-0111.49</strain>
    </source>
</reference>
<dbReference type="PhylomeDB" id="B4GV20"/>
<dbReference type="GO" id="GO:0008270">
    <property type="term" value="F:zinc ion binding"/>
    <property type="evidence" value="ECO:0007669"/>
    <property type="project" value="UniProtKB-KW"/>
</dbReference>
<gene>
    <name evidence="12" type="primary">Dper\GL12919</name>
    <name evidence="12" type="ORF">Dper_GL12919</name>
</gene>
<dbReference type="EMBL" id="CH479192">
    <property type="protein sequence ID" value="EDW26557.1"/>
    <property type="molecule type" value="Genomic_DNA"/>
</dbReference>